<feature type="transmembrane region" description="Helical" evidence="7">
    <location>
        <begin position="263"/>
        <end position="280"/>
    </location>
</feature>
<dbReference type="STRING" id="1850517.A8708_08590"/>
<dbReference type="EMBL" id="LYPB01000044">
    <property type="protein sequence ID" value="OAS22682.1"/>
    <property type="molecule type" value="Genomic_DNA"/>
</dbReference>
<feature type="domain" description="ABC transmembrane type-1" evidence="8">
    <location>
        <begin position="80"/>
        <end position="279"/>
    </location>
</feature>
<keyword evidence="4 7" id="KW-0812">Transmembrane</keyword>
<evidence type="ECO:0000256" key="3">
    <source>
        <dbReference type="ARBA" id="ARBA00022475"/>
    </source>
</evidence>
<dbReference type="Gene3D" id="1.10.3720.10">
    <property type="entry name" value="MetI-like"/>
    <property type="match status" value="1"/>
</dbReference>
<comment type="similarity">
    <text evidence="7">Belongs to the binding-protein-dependent transport system permease family.</text>
</comment>
<dbReference type="GO" id="GO:0055085">
    <property type="term" value="P:transmembrane transport"/>
    <property type="evidence" value="ECO:0007669"/>
    <property type="project" value="InterPro"/>
</dbReference>
<evidence type="ECO:0000256" key="6">
    <source>
        <dbReference type="ARBA" id="ARBA00023136"/>
    </source>
</evidence>
<feature type="transmembrane region" description="Helical" evidence="7">
    <location>
        <begin position="147"/>
        <end position="167"/>
    </location>
</feature>
<dbReference type="Pfam" id="PF00528">
    <property type="entry name" value="BPD_transp_1"/>
    <property type="match status" value="1"/>
</dbReference>
<accession>A0A198AN55</accession>
<dbReference type="PROSITE" id="PS50928">
    <property type="entry name" value="ABC_TM1"/>
    <property type="match status" value="1"/>
</dbReference>
<dbReference type="RefSeq" id="WP_068662022.1">
    <property type="nucleotide sequence ID" value="NZ_LYPB01000044.1"/>
</dbReference>
<feature type="transmembrane region" description="Helical" evidence="7">
    <location>
        <begin position="115"/>
        <end position="135"/>
    </location>
</feature>
<feature type="transmembrane region" description="Helical" evidence="7">
    <location>
        <begin position="20"/>
        <end position="40"/>
    </location>
</feature>
<dbReference type="SUPFAM" id="SSF161098">
    <property type="entry name" value="MetI-like"/>
    <property type="match status" value="1"/>
</dbReference>
<evidence type="ECO:0000313" key="10">
    <source>
        <dbReference type="Proteomes" id="UP000078454"/>
    </source>
</evidence>
<protein>
    <submittedName>
        <fullName evidence="9">ABC transporter permease</fullName>
    </submittedName>
</protein>
<keyword evidence="3" id="KW-1003">Cell membrane</keyword>
<evidence type="ECO:0000256" key="1">
    <source>
        <dbReference type="ARBA" id="ARBA00004651"/>
    </source>
</evidence>
<keyword evidence="10" id="KW-1185">Reference proteome</keyword>
<keyword evidence="2 7" id="KW-0813">Transport</keyword>
<evidence type="ECO:0000313" key="9">
    <source>
        <dbReference type="EMBL" id="OAS22682.1"/>
    </source>
</evidence>
<dbReference type="OrthoDB" id="9810086at2"/>
<dbReference type="InterPro" id="IPR035906">
    <property type="entry name" value="MetI-like_sf"/>
</dbReference>
<gene>
    <name evidence="9" type="ORF">A8708_08590</name>
</gene>
<evidence type="ECO:0000256" key="2">
    <source>
        <dbReference type="ARBA" id="ARBA00022448"/>
    </source>
</evidence>
<organism evidence="9 10">
    <name type="scientific">Paenibacillus oryzisoli</name>
    <dbReference type="NCBI Taxonomy" id="1850517"/>
    <lineage>
        <taxon>Bacteria</taxon>
        <taxon>Bacillati</taxon>
        <taxon>Bacillota</taxon>
        <taxon>Bacilli</taxon>
        <taxon>Bacillales</taxon>
        <taxon>Paenibacillaceae</taxon>
        <taxon>Paenibacillus</taxon>
    </lineage>
</organism>
<evidence type="ECO:0000256" key="7">
    <source>
        <dbReference type="RuleBase" id="RU363032"/>
    </source>
</evidence>
<dbReference type="PANTHER" id="PTHR43744:SF9">
    <property type="entry name" value="POLYGALACTURONAN_RHAMNOGALACTURONAN TRANSPORT SYSTEM PERMEASE PROTEIN YTCP"/>
    <property type="match status" value="1"/>
</dbReference>
<comment type="caution">
    <text evidence="9">The sequence shown here is derived from an EMBL/GenBank/DDBJ whole genome shotgun (WGS) entry which is preliminary data.</text>
</comment>
<dbReference type="PANTHER" id="PTHR43744">
    <property type="entry name" value="ABC TRANSPORTER PERMEASE PROTEIN MG189-RELATED-RELATED"/>
    <property type="match status" value="1"/>
</dbReference>
<dbReference type="Proteomes" id="UP000078454">
    <property type="component" value="Unassembled WGS sequence"/>
</dbReference>
<evidence type="ECO:0000256" key="4">
    <source>
        <dbReference type="ARBA" id="ARBA00022692"/>
    </source>
</evidence>
<dbReference type="InterPro" id="IPR000515">
    <property type="entry name" value="MetI-like"/>
</dbReference>
<dbReference type="AlphaFoldDB" id="A0A198AN55"/>
<comment type="subcellular location">
    <subcellularLocation>
        <location evidence="1 7">Cell membrane</location>
        <topology evidence="1 7">Multi-pass membrane protein</topology>
    </subcellularLocation>
</comment>
<feature type="transmembrane region" description="Helical" evidence="7">
    <location>
        <begin position="188"/>
        <end position="210"/>
    </location>
</feature>
<evidence type="ECO:0000259" key="8">
    <source>
        <dbReference type="PROSITE" id="PS50928"/>
    </source>
</evidence>
<feature type="transmembrane region" description="Helical" evidence="7">
    <location>
        <begin position="83"/>
        <end position="103"/>
    </location>
</feature>
<name>A0A198AN55_9BACL</name>
<proteinExistence type="inferred from homology"/>
<sequence length="295" mass="33796">MTTQRKNKKRTFEDNFVDTIVYTTLILLSVLTIIPFMQVVTVSMSPPEVVSSYGIHLFPTKFNWDGYRKILDYQQIWIGYQNTIVRVIIGIVVSMTLMILAAYPLSKKNLVHRKFWTIFMVFTMFFSGGLIPTYLVVKGVGLYNSVWALVLPVAINTFTMLIIRNYFMSLPEEIQESARIDGANEFVILMRIILPISIPILATVGLWTLVYHWNEWFNAMIYLKDSKKAVLQLVLRKIMFEGSEPQAIEAANTIYANTDTMKMAALMVSLIPLLVVYPFLQKYFVKGVMIGSLKG</sequence>
<evidence type="ECO:0000256" key="5">
    <source>
        <dbReference type="ARBA" id="ARBA00022989"/>
    </source>
</evidence>
<dbReference type="GO" id="GO:0005886">
    <property type="term" value="C:plasma membrane"/>
    <property type="evidence" value="ECO:0007669"/>
    <property type="project" value="UniProtKB-SubCell"/>
</dbReference>
<reference evidence="9 10" key="1">
    <citation type="submission" date="2016-05" db="EMBL/GenBank/DDBJ databases">
        <title>Paenibacillus sp. 1ZS3-15 nov., isolated from the rhizosphere soil.</title>
        <authorList>
            <person name="Zhang X.X."/>
            <person name="Zhang J."/>
        </authorList>
    </citation>
    <scope>NUCLEOTIDE SEQUENCE [LARGE SCALE GENOMIC DNA]</scope>
    <source>
        <strain evidence="9 10">1ZS3-15</strain>
    </source>
</reference>
<keyword evidence="6 7" id="KW-0472">Membrane</keyword>
<keyword evidence="5 7" id="KW-1133">Transmembrane helix</keyword>